<dbReference type="EMBL" id="KY774314">
    <property type="protein sequence ID" value="ART30822.1"/>
    <property type="molecule type" value="Genomic_DNA"/>
</dbReference>
<organism evidence="1">
    <name type="scientific">Utricularia reniformis</name>
    <dbReference type="NCBI Taxonomy" id="192314"/>
    <lineage>
        <taxon>Eukaryota</taxon>
        <taxon>Viridiplantae</taxon>
        <taxon>Streptophyta</taxon>
        <taxon>Embryophyta</taxon>
        <taxon>Tracheophyta</taxon>
        <taxon>Spermatophyta</taxon>
        <taxon>Magnoliopsida</taxon>
        <taxon>eudicotyledons</taxon>
        <taxon>Gunneridae</taxon>
        <taxon>Pentapetalae</taxon>
        <taxon>asterids</taxon>
        <taxon>lamiids</taxon>
        <taxon>Lamiales</taxon>
        <taxon>Lentibulariaceae</taxon>
        <taxon>Utricularia</taxon>
    </lineage>
</organism>
<proteinExistence type="predicted"/>
<evidence type="ECO:0000313" key="1">
    <source>
        <dbReference type="EMBL" id="ART30822.1"/>
    </source>
</evidence>
<accession>A0A1Y0B060</accession>
<geneLocation type="mitochondrion" evidence="1"/>
<gene>
    <name evidence="1" type="ORF">AEK19_MT0566</name>
</gene>
<protein>
    <submittedName>
        <fullName evidence="1">Uncharacterized protein</fullName>
    </submittedName>
</protein>
<keyword evidence="1" id="KW-0496">Mitochondrion</keyword>
<reference evidence="1" key="1">
    <citation type="submission" date="2017-03" db="EMBL/GenBank/DDBJ databases">
        <title>The mitochondrial genome of the carnivorous plant Utricularia reniformis (Lentibulariaceae): structure, comparative analysis and evolutionary landmarks.</title>
        <authorList>
            <person name="Silva S.R."/>
            <person name="Alvarenga D.O."/>
            <person name="Michael T.P."/>
            <person name="Miranda V.F.O."/>
            <person name="Varani A.M."/>
        </authorList>
    </citation>
    <scope>NUCLEOTIDE SEQUENCE</scope>
</reference>
<sequence length="51" mass="6207">MKRPCSRRMKKSKRSSEMRFKTNFLFRKANHTLSWMSDGRTRSYNSFSLQT</sequence>
<name>A0A1Y0B060_9LAMI</name>
<dbReference type="AlphaFoldDB" id="A0A1Y0B060"/>